<proteinExistence type="predicted"/>
<dbReference type="InterPro" id="IPR036388">
    <property type="entry name" value="WH-like_DNA-bd_sf"/>
</dbReference>
<name>A0A0U1P901_PHOLE</name>
<dbReference type="SUPFAM" id="SSF46785">
    <property type="entry name" value="Winged helix' DNA-binding domain"/>
    <property type="match status" value="1"/>
</dbReference>
<feature type="domain" description="Helix-turn-helix type 11" evidence="1">
    <location>
        <begin position="5"/>
        <end position="46"/>
    </location>
</feature>
<dbReference type="PANTHER" id="PTHR38600">
    <property type="entry name" value="TRANSCRIPTIONAL REGULATORY PROTEIN"/>
    <property type="match status" value="1"/>
</dbReference>
<dbReference type="PANTHER" id="PTHR38600:SF2">
    <property type="entry name" value="SLL0088 PROTEIN"/>
    <property type="match status" value="1"/>
</dbReference>
<dbReference type="Gene3D" id="1.10.10.10">
    <property type="entry name" value="Winged helix-like DNA-binding domain superfamily/Winged helix DNA-binding domain"/>
    <property type="match status" value="1"/>
</dbReference>
<organism evidence="2 3">
    <name type="scientific">Photobacterium leiognathi lrivu.4.1</name>
    <dbReference type="NCBI Taxonomy" id="1248232"/>
    <lineage>
        <taxon>Bacteria</taxon>
        <taxon>Pseudomonadati</taxon>
        <taxon>Pseudomonadota</taxon>
        <taxon>Gammaproteobacteria</taxon>
        <taxon>Vibrionales</taxon>
        <taxon>Vibrionaceae</taxon>
        <taxon>Photobacterium</taxon>
    </lineage>
</organism>
<dbReference type="GO" id="GO:0016853">
    <property type="term" value="F:isomerase activity"/>
    <property type="evidence" value="ECO:0007669"/>
    <property type="project" value="UniProtKB-KW"/>
</dbReference>
<protein>
    <submittedName>
        <fullName evidence="2">Triosephosphate isomerase</fullName>
    </submittedName>
</protein>
<evidence type="ECO:0000313" key="3">
    <source>
        <dbReference type="Proteomes" id="UP000030675"/>
    </source>
</evidence>
<keyword evidence="2" id="KW-0413">Isomerase</keyword>
<dbReference type="EMBL" id="DF196819">
    <property type="protein sequence ID" value="GAD31059.1"/>
    <property type="molecule type" value="Genomic_DNA"/>
</dbReference>
<reference evidence="3" key="1">
    <citation type="submission" date="2012-12" db="EMBL/GenBank/DDBJ databases">
        <title>Genome Sequence of Photobacterium leiognathi lrivu.4.1.</title>
        <authorList>
            <person name="Urbanczyk H."/>
            <person name="Ogura Y."/>
            <person name="Hayashi T."/>
            <person name="Dunlap P.V."/>
        </authorList>
    </citation>
    <scope>NUCLEOTIDE SEQUENCE [LARGE SCALE GENOMIC DNA]</scope>
    <source>
        <strain evidence="3">lrivu.4.1</strain>
    </source>
</reference>
<dbReference type="Proteomes" id="UP000030675">
    <property type="component" value="Unassembled WGS sequence"/>
</dbReference>
<dbReference type="eggNOG" id="COG2345">
    <property type="taxonomic scope" value="Bacteria"/>
</dbReference>
<dbReference type="RefSeq" id="WP_023933811.1">
    <property type="nucleotide sequence ID" value="NZ_DF196819.1"/>
</dbReference>
<dbReference type="InterPro" id="IPR013196">
    <property type="entry name" value="HTH_11"/>
</dbReference>
<dbReference type="AlphaFoldDB" id="A0A0U1P901"/>
<sequence length="206" mass="23639">MKTIEKILYHLKSEGPVTAKVLAEKFELTTMGIRQHLQGLEEDGLVDFTDVKVKVGRPTRHWQLTEKGHRRFADRHHDLAVHMLESVEDLFGKAGLDQVIAKREQQTYLHYQQALSSCENLDDKLARLAQLRAQDGYMAELITTENGYTLVENHCPICRAAQHCPTLCQSELTVFQRLLGDDVSIERQEHIISGQRRCTYRITLSN</sequence>
<evidence type="ECO:0000259" key="1">
    <source>
        <dbReference type="Pfam" id="PF08279"/>
    </source>
</evidence>
<dbReference type="HOGENOM" id="CLU_078469_2_0_6"/>
<dbReference type="InterPro" id="IPR036390">
    <property type="entry name" value="WH_DNA-bd_sf"/>
</dbReference>
<evidence type="ECO:0000313" key="2">
    <source>
        <dbReference type="EMBL" id="GAD31059.1"/>
    </source>
</evidence>
<accession>A0A0U1P901</accession>
<dbReference type="GeneID" id="99740606"/>
<dbReference type="Pfam" id="PF08279">
    <property type="entry name" value="HTH_11"/>
    <property type="match status" value="1"/>
</dbReference>
<gene>
    <name evidence="2" type="ORF">PLEI_2716</name>
</gene>